<organism evidence="2 3">
    <name type="scientific">Menidia menidia</name>
    <name type="common">Atlantic silverside</name>
    <dbReference type="NCBI Taxonomy" id="238744"/>
    <lineage>
        <taxon>Eukaryota</taxon>
        <taxon>Metazoa</taxon>
        <taxon>Chordata</taxon>
        <taxon>Craniata</taxon>
        <taxon>Vertebrata</taxon>
        <taxon>Euteleostomi</taxon>
        <taxon>Actinopterygii</taxon>
        <taxon>Neopterygii</taxon>
        <taxon>Teleostei</taxon>
        <taxon>Neoteleostei</taxon>
        <taxon>Acanthomorphata</taxon>
        <taxon>Ovalentaria</taxon>
        <taxon>Atherinomorphae</taxon>
        <taxon>Atheriniformes</taxon>
        <taxon>Atherinopsidae</taxon>
        <taxon>Menidiinae</taxon>
        <taxon>Menidia</taxon>
    </lineage>
</organism>
<evidence type="ECO:0000313" key="3">
    <source>
        <dbReference type="Proteomes" id="UP000677803"/>
    </source>
</evidence>
<keyword evidence="1" id="KW-0472">Membrane</keyword>
<name>A0A8S4AID0_9TELE</name>
<comment type="caution">
    <text evidence="2">The sequence shown here is derived from an EMBL/GenBank/DDBJ whole genome shotgun (WGS) entry which is preliminary data.</text>
</comment>
<reference evidence="2" key="1">
    <citation type="submission" date="2021-05" db="EMBL/GenBank/DDBJ databases">
        <authorList>
            <person name="Tigano A."/>
        </authorList>
    </citation>
    <scope>NUCLEOTIDE SEQUENCE</scope>
</reference>
<evidence type="ECO:0000256" key="1">
    <source>
        <dbReference type="SAM" id="Phobius"/>
    </source>
</evidence>
<keyword evidence="3" id="KW-1185">Reference proteome</keyword>
<protein>
    <submittedName>
        <fullName evidence="2">(Atlantic silverside) hypothetical protein</fullName>
    </submittedName>
</protein>
<proteinExistence type="predicted"/>
<keyword evidence="1" id="KW-1133">Transmembrane helix</keyword>
<evidence type="ECO:0000313" key="2">
    <source>
        <dbReference type="EMBL" id="CAG5870911.1"/>
    </source>
</evidence>
<keyword evidence="1" id="KW-0812">Transmembrane</keyword>
<gene>
    <name evidence="2" type="ORF">MMEN_LOCUS4843</name>
</gene>
<feature type="non-terminal residue" evidence="2">
    <location>
        <position position="1"/>
    </location>
</feature>
<feature type="transmembrane region" description="Helical" evidence="1">
    <location>
        <begin position="12"/>
        <end position="34"/>
    </location>
</feature>
<accession>A0A8S4AID0</accession>
<sequence>MMSFLNLFEGLFPVVTGTMGAVQVLVLCVLTVWLKQGSSLPIVKRAASAQTHWMSQNGMSHDDSLKRSLGLVQSMDSMLVKRVKEVQVESNEVEAKASEGNMRIKILLTGLQQLKEKNVSCDNQTAVAADNQTAVAADNQTAVAADNQTA</sequence>
<dbReference type="Proteomes" id="UP000677803">
    <property type="component" value="Unassembled WGS sequence"/>
</dbReference>
<dbReference type="EMBL" id="CAJRST010004446">
    <property type="protein sequence ID" value="CAG5870911.1"/>
    <property type="molecule type" value="Genomic_DNA"/>
</dbReference>
<dbReference type="AlphaFoldDB" id="A0A8S4AID0"/>
<dbReference type="OrthoDB" id="8963097at2759"/>